<organism evidence="4 5">
    <name type="scientific">Stephania yunnanensis</name>
    <dbReference type="NCBI Taxonomy" id="152371"/>
    <lineage>
        <taxon>Eukaryota</taxon>
        <taxon>Viridiplantae</taxon>
        <taxon>Streptophyta</taxon>
        <taxon>Embryophyta</taxon>
        <taxon>Tracheophyta</taxon>
        <taxon>Spermatophyta</taxon>
        <taxon>Magnoliopsida</taxon>
        <taxon>Ranunculales</taxon>
        <taxon>Menispermaceae</taxon>
        <taxon>Menispermoideae</taxon>
        <taxon>Cissampelideae</taxon>
        <taxon>Stephania</taxon>
    </lineage>
</organism>
<evidence type="ECO:0000256" key="3">
    <source>
        <dbReference type="ARBA" id="ARBA00023180"/>
    </source>
</evidence>
<dbReference type="GO" id="GO:0005886">
    <property type="term" value="C:plasma membrane"/>
    <property type="evidence" value="ECO:0007669"/>
    <property type="project" value="TreeGrafter"/>
</dbReference>
<sequence length="390" mass="43650">MDTPLKSSPHKFLLHKLNIDHQFTFNNQNMKLHFSLLLLRCSAILCSAALSDPYDTDGNITIRWDIVFWTPDGYVATVNITNYQKYRTVQAPGWKLGWTWSHRQVVWASMGARFLNHSDCSRFIGNIPLTCAKQPVAVDLMPDAPYNVQVAGCCKGGLLASRFEGTERSTAAFQISVGLDGTSNRTVSMPRNFTLQAPRGGYTCGPTKTVRPTRFISPDGRRVTQALVTWEVICKYSSYMAQTTPSCCVSLSSSDYKMNVACPPYACGCTKRPCHNDHKCPLVVNWHREAKGGVRVSMTNSNINLNYSDWTLLVNHPSLNHLNYVSHAKYKRLSPNGVVFWGLKDDNQVIRTNSTIRWGVGLGGCNGDRWCSPRAIYFNGDQCVIPPRPK</sequence>
<evidence type="ECO:0000313" key="5">
    <source>
        <dbReference type="Proteomes" id="UP001420932"/>
    </source>
</evidence>
<gene>
    <name evidence="4" type="ORF">Syun_020218</name>
</gene>
<keyword evidence="5" id="KW-1185">Reference proteome</keyword>
<dbReference type="Pfam" id="PF04833">
    <property type="entry name" value="COBRA"/>
    <property type="match status" value="1"/>
</dbReference>
<protein>
    <recommendedName>
        <fullName evidence="6">COBRA-like protein</fullName>
    </recommendedName>
</protein>
<comment type="similarity">
    <text evidence="1">Belongs to the COBRA family.</text>
</comment>
<dbReference type="GO" id="GO:0052324">
    <property type="term" value="P:plant-type cell wall cellulose biosynthetic process"/>
    <property type="evidence" value="ECO:0007669"/>
    <property type="project" value="TreeGrafter"/>
</dbReference>
<dbReference type="PANTHER" id="PTHR31673:SF3">
    <property type="entry name" value="COBRA-LIKE PROTEIN 4"/>
    <property type="match status" value="1"/>
</dbReference>
<dbReference type="AlphaFoldDB" id="A0AAP0IDI7"/>
<keyword evidence="2" id="KW-0732">Signal</keyword>
<evidence type="ECO:0000256" key="1">
    <source>
        <dbReference type="ARBA" id="ARBA00005507"/>
    </source>
</evidence>
<name>A0AAP0IDI7_9MAGN</name>
<dbReference type="InterPro" id="IPR006918">
    <property type="entry name" value="COBRA_pln"/>
</dbReference>
<proteinExistence type="inferred from homology"/>
<evidence type="ECO:0000313" key="4">
    <source>
        <dbReference type="EMBL" id="KAK9113421.1"/>
    </source>
</evidence>
<dbReference type="EMBL" id="JBBNAF010000009">
    <property type="protein sequence ID" value="KAK9113421.1"/>
    <property type="molecule type" value="Genomic_DNA"/>
</dbReference>
<keyword evidence="3" id="KW-0325">Glycoprotein</keyword>
<dbReference type="GO" id="GO:0010215">
    <property type="term" value="P:cellulose microfibril organization"/>
    <property type="evidence" value="ECO:0007669"/>
    <property type="project" value="InterPro"/>
</dbReference>
<reference evidence="4 5" key="1">
    <citation type="submission" date="2024-01" db="EMBL/GenBank/DDBJ databases">
        <title>Genome assemblies of Stephania.</title>
        <authorList>
            <person name="Yang L."/>
        </authorList>
    </citation>
    <scope>NUCLEOTIDE SEQUENCE [LARGE SCALE GENOMIC DNA]</scope>
    <source>
        <strain evidence="4">YNDBR</strain>
        <tissue evidence="4">Leaf</tissue>
    </source>
</reference>
<accession>A0AAP0IDI7</accession>
<dbReference type="Proteomes" id="UP001420932">
    <property type="component" value="Unassembled WGS sequence"/>
</dbReference>
<dbReference type="PIRSF" id="PIRSF038122">
    <property type="entry name" value="COBRA"/>
    <property type="match status" value="1"/>
</dbReference>
<dbReference type="PANTHER" id="PTHR31673">
    <property type="entry name" value="PROTEIN COBRA"/>
    <property type="match status" value="1"/>
</dbReference>
<comment type="caution">
    <text evidence="4">The sequence shown here is derived from an EMBL/GenBank/DDBJ whole genome shotgun (WGS) entry which is preliminary data.</text>
</comment>
<evidence type="ECO:0008006" key="6">
    <source>
        <dbReference type="Google" id="ProtNLM"/>
    </source>
</evidence>
<evidence type="ECO:0000256" key="2">
    <source>
        <dbReference type="ARBA" id="ARBA00022729"/>
    </source>
</evidence>